<feature type="transmembrane region" description="Helical" evidence="1">
    <location>
        <begin position="20"/>
        <end position="40"/>
    </location>
</feature>
<organism evidence="2 3">
    <name type="scientific">Asticcacaulis taihuensis</name>
    <dbReference type="NCBI Taxonomy" id="260084"/>
    <lineage>
        <taxon>Bacteria</taxon>
        <taxon>Pseudomonadati</taxon>
        <taxon>Pseudomonadota</taxon>
        <taxon>Alphaproteobacteria</taxon>
        <taxon>Caulobacterales</taxon>
        <taxon>Caulobacteraceae</taxon>
        <taxon>Asticcacaulis</taxon>
    </lineage>
</organism>
<keyword evidence="1" id="KW-0472">Membrane</keyword>
<reference evidence="3" key="1">
    <citation type="submission" date="2016-10" db="EMBL/GenBank/DDBJ databases">
        <authorList>
            <person name="Varghese N."/>
            <person name="Submissions S."/>
        </authorList>
    </citation>
    <scope>NUCLEOTIDE SEQUENCE [LARGE SCALE GENOMIC DNA]</scope>
    <source>
        <strain evidence="3">CGMCC 1.3431</strain>
    </source>
</reference>
<keyword evidence="3" id="KW-1185">Reference proteome</keyword>
<evidence type="ECO:0000256" key="1">
    <source>
        <dbReference type="SAM" id="Phobius"/>
    </source>
</evidence>
<evidence type="ECO:0000313" key="3">
    <source>
        <dbReference type="Proteomes" id="UP000199150"/>
    </source>
</evidence>
<dbReference type="OrthoDB" id="7173887at2"/>
<evidence type="ECO:0000313" key="2">
    <source>
        <dbReference type="EMBL" id="SCW37790.1"/>
    </source>
</evidence>
<protein>
    <recommendedName>
        <fullName evidence="4">PH domain-containing protein</fullName>
    </recommendedName>
</protein>
<dbReference type="AlphaFoldDB" id="A0A1G4PZM8"/>
<feature type="transmembrane region" description="Helical" evidence="1">
    <location>
        <begin position="46"/>
        <end position="71"/>
    </location>
</feature>
<proteinExistence type="predicted"/>
<evidence type="ECO:0008006" key="4">
    <source>
        <dbReference type="Google" id="ProtNLM"/>
    </source>
</evidence>
<sequence>MEVTKAYPRVYQFGPVFKSLLLAGALALIVMGVTGAIQSYTHMHGVVAQFGGILLSLIPIAAALFGTPMVWRCKLSLYEDRLEYNGLVIDAVIRKSDIIDSLMPAPQYGMFQIFLTLAGHPFKRLHLAVLGHMDDAIERWVNGLPHAEPVKVRI</sequence>
<keyword evidence="1" id="KW-1133">Transmembrane helix</keyword>
<dbReference type="RefSeq" id="WP_090643906.1">
    <property type="nucleotide sequence ID" value="NZ_CBCRYE010000001.1"/>
</dbReference>
<name>A0A1G4PZM8_9CAUL</name>
<accession>A0A1G4PZM8</accession>
<gene>
    <name evidence="2" type="ORF">SAMN02927928_0799</name>
</gene>
<dbReference type="Proteomes" id="UP000199150">
    <property type="component" value="Unassembled WGS sequence"/>
</dbReference>
<keyword evidence="1" id="KW-0812">Transmembrane</keyword>
<dbReference type="EMBL" id="FMTS01000001">
    <property type="protein sequence ID" value="SCW37790.1"/>
    <property type="molecule type" value="Genomic_DNA"/>
</dbReference>